<feature type="compositionally biased region" description="Basic and acidic residues" evidence="7">
    <location>
        <begin position="111"/>
        <end position="128"/>
    </location>
</feature>
<dbReference type="Proteomes" id="UP000195402">
    <property type="component" value="Unassembled WGS sequence"/>
</dbReference>
<keyword evidence="4" id="KW-0234">DNA repair</keyword>
<evidence type="ECO:0000259" key="9">
    <source>
        <dbReference type="SMART" id="SM01031"/>
    </source>
</evidence>
<dbReference type="InParanoid" id="A0A200PPX7"/>
<feature type="compositionally biased region" description="Polar residues" evidence="7">
    <location>
        <begin position="338"/>
        <end position="350"/>
    </location>
</feature>
<feature type="domain" description="Rad4 beta-hairpin" evidence="10">
    <location>
        <begin position="802"/>
        <end position="876"/>
    </location>
</feature>
<dbReference type="GO" id="GO:0071942">
    <property type="term" value="C:XPC complex"/>
    <property type="evidence" value="ECO:0007669"/>
    <property type="project" value="TreeGrafter"/>
</dbReference>
<gene>
    <name evidence="11" type="ORF">BVC80_1495g20</name>
</gene>
<dbReference type="AlphaFoldDB" id="A0A200PPX7"/>
<feature type="coiled-coil region" evidence="6">
    <location>
        <begin position="868"/>
        <end position="896"/>
    </location>
</feature>
<organism evidence="11 12">
    <name type="scientific">Macleaya cordata</name>
    <name type="common">Five-seeded plume-poppy</name>
    <name type="synonym">Bocconia cordata</name>
    <dbReference type="NCBI Taxonomy" id="56857"/>
    <lineage>
        <taxon>Eukaryota</taxon>
        <taxon>Viridiplantae</taxon>
        <taxon>Streptophyta</taxon>
        <taxon>Embryophyta</taxon>
        <taxon>Tracheophyta</taxon>
        <taxon>Spermatophyta</taxon>
        <taxon>Magnoliopsida</taxon>
        <taxon>Ranunculales</taxon>
        <taxon>Papaveraceae</taxon>
        <taxon>Papaveroideae</taxon>
        <taxon>Macleaya</taxon>
    </lineage>
</organism>
<feature type="region of interest" description="Disordered" evidence="7">
    <location>
        <begin position="338"/>
        <end position="375"/>
    </location>
</feature>
<dbReference type="Gene3D" id="2.20.20.110">
    <property type="entry name" value="Rad4, beta-hairpin domain BHD1"/>
    <property type="match status" value="1"/>
</dbReference>
<dbReference type="PANTHER" id="PTHR12135">
    <property type="entry name" value="DNA REPAIR PROTEIN XP-C / RAD4"/>
    <property type="match status" value="1"/>
</dbReference>
<proteinExistence type="inferred from homology"/>
<dbReference type="Pfam" id="PF10405">
    <property type="entry name" value="BHD_3"/>
    <property type="match status" value="1"/>
</dbReference>
<keyword evidence="5" id="KW-0539">Nucleus</keyword>
<reference evidence="11 12" key="1">
    <citation type="journal article" date="2017" name="Mol. Plant">
        <title>The Genome of Medicinal Plant Macleaya cordata Provides New Insights into Benzylisoquinoline Alkaloids Metabolism.</title>
        <authorList>
            <person name="Liu X."/>
            <person name="Liu Y."/>
            <person name="Huang P."/>
            <person name="Ma Y."/>
            <person name="Qing Z."/>
            <person name="Tang Q."/>
            <person name="Cao H."/>
            <person name="Cheng P."/>
            <person name="Zheng Y."/>
            <person name="Yuan Z."/>
            <person name="Zhou Y."/>
            <person name="Liu J."/>
            <person name="Tang Z."/>
            <person name="Zhuo Y."/>
            <person name="Zhang Y."/>
            <person name="Yu L."/>
            <person name="Huang J."/>
            <person name="Yang P."/>
            <person name="Peng Q."/>
            <person name="Zhang J."/>
            <person name="Jiang W."/>
            <person name="Zhang Z."/>
            <person name="Lin K."/>
            <person name="Ro D.K."/>
            <person name="Chen X."/>
            <person name="Xiong X."/>
            <person name="Shang Y."/>
            <person name="Huang S."/>
            <person name="Zeng J."/>
        </authorList>
    </citation>
    <scope>NUCLEOTIDE SEQUENCE [LARGE SCALE GENOMIC DNA]</scope>
    <source>
        <strain evidence="12">cv. BLH2017</strain>
        <tissue evidence="11">Root</tissue>
    </source>
</reference>
<evidence type="ECO:0000313" key="11">
    <source>
        <dbReference type="EMBL" id="OVA00274.1"/>
    </source>
</evidence>
<dbReference type="GO" id="GO:0003684">
    <property type="term" value="F:damaged DNA binding"/>
    <property type="evidence" value="ECO:0007669"/>
    <property type="project" value="InterPro"/>
</dbReference>
<evidence type="ECO:0000259" key="8">
    <source>
        <dbReference type="SMART" id="SM01030"/>
    </source>
</evidence>
<evidence type="ECO:0000313" key="12">
    <source>
        <dbReference type="Proteomes" id="UP000195402"/>
    </source>
</evidence>
<evidence type="ECO:0000259" key="10">
    <source>
        <dbReference type="SMART" id="SM01032"/>
    </source>
</evidence>
<dbReference type="FunCoup" id="A0A200PPX7">
    <property type="interactions" value="2517"/>
</dbReference>
<dbReference type="InterPro" id="IPR042488">
    <property type="entry name" value="Rad4_BHD3_sf"/>
</dbReference>
<dbReference type="SMART" id="SM01030">
    <property type="entry name" value="BHD_1"/>
    <property type="match status" value="1"/>
</dbReference>
<feature type="region of interest" description="Disordered" evidence="7">
    <location>
        <begin position="97"/>
        <end position="152"/>
    </location>
</feature>
<dbReference type="STRING" id="56857.A0A200PPX7"/>
<dbReference type="InterPro" id="IPR038765">
    <property type="entry name" value="Papain-like_cys_pep_sf"/>
</dbReference>
<dbReference type="FunFam" id="3.30.70.2460:FF:000001">
    <property type="entry name" value="DNA repair protein Rad4 family"/>
    <property type="match status" value="1"/>
</dbReference>
<dbReference type="SUPFAM" id="SSF54001">
    <property type="entry name" value="Cysteine proteinases"/>
    <property type="match status" value="1"/>
</dbReference>
<dbReference type="GO" id="GO:0003697">
    <property type="term" value="F:single-stranded DNA binding"/>
    <property type="evidence" value="ECO:0007669"/>
    <property type="project" value="TreeGrafter"/>
</dbReference>
<dbReference type="Pfam" id="PF03835">
    <property type="entry name" value="Rad4"/>
    <property type="match status" value="1"/>
</dbReference>
<evidence type="ECO:0000256" key="7">
    <source>
        <dbReference type="SAM" id="MobiDB-lite"/>
    </source>
</evidence>
<dbReference type="InterPro" id="IPR018325">
    <property type="entry name" value="Rad4/PNGase_transGLS-fold"/>
</dbReference>
<dbReference type="SMART" id="SM01032">
    <property type="entry name" value="BHD_3"/>
    <property type="match status" value="1"/>
</dbReference>
<dbReference type="GO" id="GO:0000111">
    <property type="term" value="C:nucleotide-excision repair factor 2 complex"/>
    <property type="evidence" value="ECO:0007669"/>
    <property type="project" value="TreeGrafter"/>
</dbReference>
<dbReference type="PANTHER" id="PTHR12135:SF0">
    <property type="entry name" value="DNA REPAIR PROTEIN COMPLEMENTING XP-C CELLS"/>
    <property type="match status" value="1"/>
</dbReference>
<evidence type="ECO:0000256" key="4">
    <source>
        <dbReference type="ARBA" id="ARBA00023204"/>
    </source>
</evidence>
<comment type="subcellular location">
    <subcellularLocation>
        <location evidence="1">Nucleus</location>
    </subcellularLocation>
</comment>
<dbReference type="OrthoDB" id="300780at2759"/>
<dbReference type="Pfam" id="PF10404">
    <property type="entry name" value="BHD_2"/>
    <property type="match status" value="1"/>
</dbReference>
<keyword evidence="3" id="KW-0227">DNA damage</keyword>
<dbReference type="InterPro" id="IPR018326">
    <property type="entry name" value="Rad4_beta-hairpin_dom1"/>
</dbReference>
<evidence type="ECO:0000256" key="1">
    <source>
        <dbReference type="ARBA" id="ARBA00004123"/>
    </source>
</evidence>
<dbReference type="GO" id="GO:0005737">
    <property type="term" value="C:cytoplasm"/>
    <property type="evidence" value="ECO:0007669"/>
    <property type="project" value="TreeGrafter"/>
</dbReference>
<feature type="domain" description="Rad4 beta-hairpin" evidence="9">
    <location>
        <begin position="734"/>
        <end position="795"/>
    </location>
</feature>
<comment type="caution">
    <text evidence="11">The sequence shown here is derived from an EMBL/GenBank/DDBJ whole genome shotgun (WGS) entry which is preliminary data.</text>
</comment>
<dbReference type="GO" id="GO:0006289">
    <property type="term" value="P:nucleotide-excision repair"/>
    <property type="evidence" value="ECO:0007669"/>
    <property type="project" value="InterPro"/>
</dbReference>
<dbReference type="InterPro" id="IPR018327">
    <property type="entry name" value="BHD_2"/>
</dbReference>
<dbReference type="SMART" id="SM01031">
    <property type="entry name" value="BHD_2"/>
    <property type="match status" value="1"/>
</dbReference>
<comment type="similarity">
    <text evidence="2">Belongs to the XPC family.</text>
</comment>
<dbReference type="InterPro" id="IPR004583">
    <property type="entry name" value="DNA_repair_Rad4"/>
</dbReference>
<evidence type="ECO:0000256" key="3">
    <source>
        <dbReference type="ARBA" id="ARBA00022763"/>
    </source>
</evidence>
<keyword evidence="6" id="KW-0175">Coiled coil</keyword>
<evidence type="ECO:0000256" key="5">
    <source>
        <dbReference type="ARBA" id="ARBA00023242"/>
    </source>
</evidence>
<dbReference type="EMBL" id="MVGT01004341">
    <property type="protein sequence ID" value="OVA00274.1"/>
    <property type="molecule type" value="Genomic_DNA"/>
</dbReference>
<sequence>MRTRNQSKPPEEDASKRKENATKAVHNLDTCCTTSQHDSGTLNNISREGVGRLLKRANSRGSSRVKRQDSHLHYFESDATPEIGLTGKDKEKVNTKATYSTLESGSILPEKNVEERSTYGDFPDKKEDTDESDWEDGHISVSDSRDHHPDNLPREVIVEFSDSPSSTKRKPVRRASAEVKELAELVHKAHLLCLLARGRLADSACNDPIIQASLLSLLPTHLLKIAEVGKLTANALHPIVKWFHDNFHVRSPSNTERSFRSNLTFALENHEGTAEEVAALSVALFRALNLTTRFVSILDVASLKPDMDMSGCSSQDDIRAETGIFNSSTLMVDKSNQVSVSPAKSSSNKAGFSKDIIGGTSHRGARKLNESSSACKTGQPKCSQVASIFNDRKQDPLVCNTSNDTSDACSTKKVKGSKRKGDLEFELQLEVALAATAAGAHDGNSGSILKDLPSSSSHLSSPFRGLKRIKSEKSLISPQGISIAVGSRKVGAPLYWAEVFCSGENLTGKWVHVDAVNAIIDGEEKVEAAAAACRRSLRYVVAFAGHGAKDVTRRYCMEWYRIASKRINSTWWDAVLAPLKELETAGSAGLVHLEANPENTSSKLDKVKALNEGYSVEGYVIENAKSSSAQESLAGHGGLTEKSSIQVSKLHGMNMDVQSSSRSGLVTRNSLEDMELQTKALTEPLPTNQQAYKNHHLYAIERWLTKYQILHPKGPILGYCSGHPVYPRNCVQTLHTKQRWLREGLQVKASESPAKVMKRSSKLGRVQASEPGVNEEGEGNVVLYGRWQMEPLDLPYAVNGIVPKNERGQVDVWSEKCLPHGTVHLRLPRAFNVAKRLGVDYAPAMVGFEIRNGHSVPVYEGIVVCTEFKDAILEAYAEEEERREAEEKKRNEIQAISRWYQLLSSVITRQRLNQTYGDDSSSQIPHVPNRKDDDVYRAQIARNGDDMLSNENSQGYVRNPRSDFTEDHEHIFPIENQSFDEESSVRTKRCPCGFSVQVEEF</sequence>
<feature type="compositionally biased region" description="Basic and acidic residues" evidence="7">
    <location>
        <begin position="9"/>
        <end position="21"/>
    </location>
</feature>
<name>A0A200PPX7_MACCD</name>
<feature type="region of interest" description="Disordered" evidence="7">
    <location>
        <begin position="1"/>
        <end position="24"/>
    </location>
</feature>
<evidence type="ECO:0000256" key="2">
    <source>
        <dbReference type="ARBA" id="ARBA00009525"/>
    </source>
</evidence>
<feature type="compositionally biased region" description="Basic and acidic residues" evidence="7">
    <location>
        <begin position="135"/>
        <end position="152"/>
    </location>
</feature>
<dbReference type="Gene3D" id="3.30.70.2460">
    <property type="entry name" value="Rad4, beta-hairpin domain BHD3"/>
    <property type="match status" value="1"/>
</dbReference>
<dbReference type="OMA" id="WVHIDAV"/>
<dbReference type="GO" id="GO:0006298">
    <property type="term" value="P:mismatch repair"/>
    <property type="evidence" value="ECO:0007669"/>
    <property type="project" value="TreeGrafter"/>
</dbReference>
<dbReference type="Gene3D" id="3.90.260.10">
    <property type="entry name" value="Transglutaminase-like"/>
    <property type="match status" value="1"/>
</dbReference>
<evidence type="ECO:0000256" key="6">
    <source>
        <dbReference type="SAM" id="Coils"/>
    </source>
</evidence>
<dbReference type="Pfam" id="PF10403">
    <property type="entry name" value="BHD_1"/>
    <property type="match status" value="1"/>
</dbReference>
<accession>A0A200PPX7</accession>
<dbReference type="InterPro" id="IPR018328">
    <property type="entry name" value="Rad4_beta-hairpin_dom3"/>
</dbReference>
<feature type="domain" description="Rad4 beta-hairpin" evidence="8">
    <location>
        <begin position="681"/>
        <end position="732"/>
    </location>
</feature>
<keyword evidence="12" id="KW-1185">Reference proteome</keyword>
<protein>
    <submittedName>
        <fullName evidence="11">Transglutaminase-like</fullName>
    </submittedName>
</protein>
<dbReference type="InterPro" id="IPR036985">
    <property type="entry name" value="Transglutaminase-like_sf"/>
</dbReference>